<feature type="binding site" evidence="10">
    <location>
        <position position="130"/>
    </location>
    <ligand>
        <name>Mn(2+)</name>
        <dbReference type="ChEBI" id="CHEBI:29035"/>
    </ligand>
</feature>
<evidence type="ECO:0000256" key="10">
    <source>
        <dbReference type="HAMAP-Rule" id="MF_00202"/>
    </source>
</evidence>
<evidence type="ECO:0000256" key="4">
    <source>
        <dbReference type="ARBA" id="ARBA00022490"/>
    </source>
</evidence>
<dbReference type="GO" id="GO:0005737">
    <property type="term" value="C:cytoplasm"/>
    <property type="evidence" value="ECO:0007669"/>
    <property type="project" value="UniProtKB-SubCell"/>
</dbReference>
<dbReference type="EC" id="5.3.3.2" evidence="3 10"/>
<comment type="subunit">
    <text evidence="10">Homodimer.</text>
</comment>
<protein>
    <recommendedName>
        <fullName evidence="3 10">Isopentenyl-diphosphate Delta-isomerase</fullName>
        <shortName evidence="10">IPP isomerase</shortName>
        <ecNumber evidence="3 10">5.3.3.2</ecNumber>
    </recommendedName>
    <alternativeName>
        <fullName evidence="10">IPP:DMAPP isomerase</fullName>
    </alternativeName>
    <alternativeName>
        <fullName evidence="10">Isopentenyl pyrophosphate isomerase</fullName>
    </alternativeName>
</protein>
<dbReference type="Proteomes" id="UP000320710">
    <property type="component" value="Unassembled WGS sequence"/>
</dbReference>
<comment type="subcellular location">
    <subcellularLocation>
        <location evidence="10">Cytoplasm</location>
    </subcellularLocation>
</comment>
<keyword evidence="4 10" id="KW-0963">Cytoplasm</keyword>
<dbReference type="CDD" id="cd02885">
    <property type="entry name" value="NUDIX_IPP_Isomerase"/>
    <property type="match status" value="1"/>
</dbReference>
<comment type="catalytic activity">
    <reaction evidence="10">
        <text>isopentenyl diphosphate = dimethylallyl diphosphate</text>
        <dbReference type="Rhea" id="RHEA:23284"/>
        <dbReference type="ChEBI" id="CHEBI:57623"/>
        <dbReference type="ChEBI" id="CHEBI:128769"/>
        <dbReference type="EC" id="5.3.3.2"/>
    </reaction>
</comment>
<proteinExistence type="inferred from homology"/>
<comment type="caution">
    <text evidence="13">The sequence shown here is derived from an EMBL/GenBank/DDBJ whole genome shotgun (WGS) entry which is preliminary data.</text>
</comment>
<keyword evidence="9 10" id="KW-0413">Isomerase</keyword>
<dbReference type="NCBIfam" id="NF002995">
    <property type="entry name" value="PRK03759.1"/>
    <property type="match status" value="1"/>
</dbReference>
<dbReference type="Gene3D" id="3.90.79.10">
    <property type="entry name" value="Nucleoside Triphosphate Pyrophosphohydrolase"/>
    <property type="match status" value="1"/>
</dbReference>
<dbReference type="Pfam" id="PF00293">
    <property type="entry name" value="NUDIX"/>
    <property type="match status" value="1"/>
</dbReference>
<feature type="binding site" evidence="10">
    <location>
        <position position="132"/>
    </location>
    <ligand>
        <name>Mn(2+)</name>
        <dbReference type="ChEBI" id="CHEBI:29035"/>
    </ligand>
</feature>
<dbReference type="PANTHER" id="PTHR10885:SF0">
    <property type="entry name" value="ISOPENTENYL-DIPHOSPHATE DELTA-ISOMERASE"/>
    <property type="match status" value="1"/>
</dbReference>
<dbReference type="InterPro" id="IPR015797">
    <property type="entry name" value="NUDIX_hydrolase-like_dom_sf"/>
</dbReference>
<evidence type="ECO:0000313" key="13">
    <source>
        <dbReference type="EMBL" id="TQI86230.1"/>
    </source>
</evidence>
<dbReference type="GO" id="GO:0008299">
    <property type="term" value="P:isoprenoid biosynthetic process"/>
    <property type="evidence" value="ECO:0007669"/>
    <property type="project" value="UniProtKB-UniRule"/>
</dbReference>
<accession>A0AA46QCF2</accession>
<dbReference type="GO" id="GO:0004452">
    <property type="term" value="F:isopentenyl-diphosphate delta-isomerase activity"/>
    <property type="evidence" value="ECO:0007669"/>
    <property type="project" value="UniProtKB-UniRule"/>
</dbReference>
<keyword evidence="7 10" id="KW-0464">Manganese</keyword>
<evidence type="ECO:0000256" key="3">
    <source>
        <dbReference type="ARBA" id="ARBA00012057"/>
    </source>
</evidence>
<evidence type="ECO:0000256" key="9">
    <source>
        <dbReference type="ARBA" id="ARBA00023235"/>
    </source>
</evidence>
<dbReference type="InterPro" id="IPR056375">
    <property type="entry name" value="Idi_bact"/>
</dbReference>
<keyword evidence="8 10" id="KW-0414">Isoprene biosynthesis</keyword>
<dbReference type="PROSITE" id="PS51462">
    <property type="entry name" value="NUDIX"/>
    <property type="match status" value="1"/>
</dbReference>
<comment type="function">
    <text evidence="10">Catalyzes the 1,3-allylic rearrangement of the homoallylic substrate isopentenyl (IPP) to its highly electrophilic allylic isomer, dimethylallyl diphosphate (DMAPP).</text>
</comment>
<feature type="binding site" evidence="10">
    <location>
        <position position="85"/>
    </location>
    <ligand>
        <name>Mn(2+)</name>
        <dbReference type="ChEBI" id="CHEBI:29035"/>
    </ligand>
</feature>
<evidence type="ECO:0000256" key="8">
    <source>
        <dbReference type="ARBA" id="ARBA00023229"/>
    </source>
</evidence>
<evidence type="ECO:0000256" key="7">
    <source>
        <dbReference type="ARBA" id="ARBA00023211"/>
    </source>
</evidence>
<feature type="binding site" evidence="10">
    <location>
        <position position="48"/>
    </location>
    <ligand>
        <name>Mn(2+)</name>
        <dbReference type="ChEBI" id="CHEBI:29035"/>
    </ligand>
</feature>
<keyword evidence="6 10" id="KW-0460">Magnesium</keyword>
<comment type="cofactor">
    <cofactor evidence="10">
        <name>Mn(2+)</name>
        <dbReference type="ChEBI" id="CHEBI:29035"/>
    </cofactor>
    <text evidence="10">Binds 1 Mn(2+) ion per subunit.</text>
</comment>
<sequence>MRLKAGKHPSFMEIAMMNNEDVVLLDAAWQPCGTMPKNQVHTHHTPLHLAFSCYLFTSEGNVLATRRALSKTAWPGVWTNSFCGHPLPQEALAQAVRRRAQVELGTEVEQIMLLSEAFSYQATDASGVMENEVCPVFAAQIKGTLHGNPDEVADYAWVELNHLMAAVKLTPFAFSPWMVSQLNTEAITSGLKEYRDAIMITRSAGA</sequence>
<evidence type="ECO:0000313" key="14">
    <source>
        <dbReference type="Proteomes" id="UP000320710"/>
    </source>
</evidence>
<dbReference type="InterPro" id="IPR000086">
    <property type="entry name" value="NUDIX_hydrolase_dom"/>
</dbReference>
<dbReference type="GO" id="GO:0050992">
    <property type="term" value="P:dimethylallyl diphosphate biosynthetic process"/>
    <property type="evidence" value="ECO:0007669"/>
    <property type="project" value="UniProtKB-UniRule"/>
</dbReference>
<evidence type="ECO:0000256" key="1">
    <source>
        <dbReference type="ARBA" id="ARBA00004826"/>
    </source>
</evidence>
<evidence type="ECO:0000256" key="11">
    <source>
        <dbReference type="PIRSR" id="PIRSR018427-1"/>
    </source>
</evidence>
<feature type="binding site" evidence="10">
    <location>
        <position position="41"/>
    </location>
    <ligand>
        <name>Mn(2+)</name>
        <dbReference type="ChEBI" id="CHEBI:29035"/>
    </ligand>
</feature>
<keyword evidence="5 10" id="KW-0479">Metal-binding</keyword>
<dbReference type="NCBIfam" id="TIGR02150">
    <property type="entry name" value="IPP_isom_1"/>
    <property type="match status" value="1"/>
</dbReference>
<comment type="similarity">
    <text evidence="2 10">Belongs to the IPP isomerase type 1 family.</text>
</comment>
<dbReference type="EMBL" id="VFMJ01000001">
    <property type="protein sequence ID" value="TQI86230.1"/>
    <property type="molecule type" value="Genomic_DNA"/>
</dbReference>
<dbReference type="HAMAP" id="MF_00202">
    <property type="entry name" value="Idi"/>
    <property type="match status" value="1"/>
</dbReference>
<evidence type="ECO:0000256" key="6">
    <source>
        <dbReference type="ARBA" id="ARBA00022842"/>
    </source>
</evidence>
<gene>
    <name evidence="10" type="primary">idi</name>
    <name evidence="13" type="ORF">FHU12_3831</name>
</gene>
<evidence type="ECO:0000256" key="2">
    <source>
        <dbReference type="ARBA" id="ARBA00007579"/>
    </source>
</evidence>
<dbReference type="InterPro" id="IPR011876">
    <property type="entry name" value="IsopentenylPP_isomerase_typ1"/>
</dbReference>
<comment type="pathway">
    <text evidence="1 10">Isoprenoid biosynthesis; dimethylallyl diphosphate biosynthesis; dimethylallyl diphosphate from isopentenyl diphosphate: step 1/1.</text>
</comment>
<comment type="cofactor">
    <cofactor evidence="10">
        <name>Mg(2+)</name>
        <dbReference type="ChEBI" id="CHEBI:18420"/>
    </cofactor>
    <text evidence="10">Binds 1 Mg(2+) ion per subunit. The magnesium ion binds only when substrate is bound.</text>
</comment>
<dbReference type="SUPFAM" id="SSF55811">
    <property type="entry name" value="Nudix"/>
    <property type="match status" value="1"/>
</dbReference>
<feature type="active site" evidence="10 11">
    <location>
        <position position="83"/>
    </location>
</feature>
<feature type="binding site" evidence="10">
    <location>
        <position position="103"/>
    </location>
    <ligand>
        <name>Mg(2+)</name>
        <dbReference type="ChEBI" id="CHEBI:18420"/>
    </ligand>
</feature>
<dbReference type="PIRSF" id="PIRSF018427">
    <property type="entry name" value="Isopntndiph_ism"/>
    <property type="match status" value="1"/>
</dbReference>
<dbReference type="GO" id="GO:0046872">
    <property type="term" value="F:metal ion binding"/>
    <property type="evidence" value="ECO:0007669"/>
    <property type="project" value="UniProtKB-KW"/>
</dbReference>
<dbReference type="FunFam" id="3.90.79.10:FF:000009">
    <property type="entry name" value="Isopentenyl-diphosphate Delta-isomerase"/>
    <property type="match status" value="1"/>
</dbReference>
<organism evidence="13 14">
    <name type="scientific">Serratia marcescens</name>
    <dbReference type="NCBI Taxonomy" id="615"/>
    <lineage>
        <taxon>Bacteria</taxon>
        <taxon>Pseudomonadati</taxon>
        <taxon>Pseudomonadota</taxon>
        <taxon>Gammaproteobacteria</taxon>
        <taxon>Enterobacterales</taxon>
        <taxon>Yersiniaceae</taxon>
        <taxon>Serratia</taxon>
    </lineage>
</organism>
<reference evidence="13 14" key="1">
    <citation type="submission" date="2019-06" db="EMBL/GenBank/DDBJ databases">
        <authorList>
            <person name="Deangelis K."/>
            <person name="Huntemann M."/>
            <person name="Clum A."/>
            <person name="Pillay M."/>
            <person name="Palaniappan K."/>
            <person name="Varghese N."/>
            <person name="Mikhailova N."/>
            <person name="Stamatis D."/>
            <person name="Reddy T."/>
            <person name="Daum C."/>
            <person name="Shapiro N."/>
            <person name="Ivanova N."/>
            <person name="Kyrpides N."/>
            <person name="Woyke T."/>
        </authorList>
    </citation>
    <scope>NUCLEOTIDE SEQUENCE [LARGE SCALE GENOMIC DNA]</scope>
    <source>
        <strain evidence="13 14">106R</strain>
    </source>
</reference>
<feature type="domain" description="Nudix hydrolase" evidence="12">
    <location>
        <begin position="46"/>
        <end position="180"/>
    </location>
</feature>
<dbReference type="AlphaFoldDB" id="A0AA46QCF2"/>
<feature type="active site" evidence="10 11">
    <location>
        <position position="132"/>
    </location>
</feature>
<evidence type="ECO:0000259" key="12">
    <source>
        <dbReference type="PROSITE" id="PS51462"/>
    </source>
</evidence>
<reference evidence="13 14" key="2">
    <citation type="submission" date="2019-07" db="EMBL/GenBank/DDBJ databases">
        <title>Investigation of anaerobic lignin degradation for improved lignocellulosic biofuels.</title>
        <authorList>
            <person name="Deangelis K.PhD."/>
        </authorList>
    </citation>
    <scope>NUCLEOTIDE SEQUENCE [LARGE SCALE GENOMIC DNA]</scope>
    <source>
        <strain evidence="13 14">106R</strain>
    </source>
</reference>
<evidence type="ECO:0000256" key="5">
    <source>
        <dbReference type="ARBA" id="ARBA00022723"/>
    </source>
</evidence>
<dbReference type="PANTHER" id="PTHR10885">
    <property type="entry name" value="ISOPENTENYL-DIPHOSPHATE DELTA-ISOMERASE"/>
    <property type="match status" value="1"/>
</dbReference>
<name>A0AA46QCF2_SERMA</name>